<evidence type="ECO:0000259" key="1">
    <source>
        <dbReference type="Pfam" id="PF04230"/>
    </source>
</evidence>
<organism evidence="2 3">
    <name type="scientific">[Clostridium] fimetarium</name>
    <dbReference type="NCBI Taxonomy" id="99656"/>
    <lineage>
        <taxon>Bacteria</taxon>
        <taxon>Bacillati</taxon>
        <taxon>Bacillota</taxon>
        <taxon>Clostridia</taxon>
        <taxon>Lachnospirales</taxon>
        <taxon>Lachnospiraceae</taxon>
    </lineage>
</organism>
<dbReference type="GO" id="GO:0016740">
    <property type="term" value="F:transferase activity"/>
    <property type="evidence" value="ECO:0007669"/>
    <property type="project" value="UniProtKB-KW"/>
</dbReference>
<evidence type="ECO:0000313" key="2">
    <source>
        <dbReference type="EMBL" id="SEW41998.1"/>
    </source>
</evidence>
<dbReference type="Pfam" id="PF04230">
    <property type="entry name" value="PS_pyruv_trans"/>
    <property type="match status" value="1"/>
</dbReference>
<feature type="domain" description="Polysaccharide pyruvyl transferase" evidence="1">
    <location>
        <begin position="14"/>
        <end position="324"/>
    </location>
</feature>
<dbReference type="PANTHER" id="PTHR36836">
    <property type="entry name" value="COLANIC ACID BIOSYNTHESIS PROTEIN WCAK"/>
    <property type="match status" value="1"/>
</dbReference>
<dbReference type="STRING" id="99656.SAMN05421659_11854"/>
<gene>
    <name evidence="2" type="ORF">SAMN05421659_11854</name>
</gene>
<protein>
    <submittedName>
        <fullName evidence="2">Polysaccharide pyruvyl transferase family protein WcaK</fullName>
    </submittedName>
</protein>
<dbReference type="PANTHER" id="PTHR36836:SF1">
    <property type="entry name" value="COLANIC ACID BIOSYNTHESIS PROTEIN WCAK"/>
    <property type="match status" value="1"/>
</dbReference>
<name>A0A1I0RLL8_9FIRM</name>
<dbReference type="RefSeq" id="WP_092456929.1">
    <property type="nucleotide sequence ID" value="NZ_FOJI01000018.1"/>
</dbReference>
<keyword evidence="2" id="KW-0808">Transferase</keyword>
<dbReference type="InterPro" id="IPR007345">
    <property type="entry name" value="Polysacch_pyruvyl_Trfase"/>
</dbReference>
<sequence length="402" mass="46180">MNKIYLPSHKDGDNRGCEAITRGTIAILNGLPESIIGYSNNLEVDKKLGLSKLFDLRAMPTYSDESIVSKMVFILKRILLRNNKTRHIYKAGHLYEYIMKEMDSGDLVLSTGGDMLCYENNEIIYINNYLSKKHVKTILWGCSIGYDNLTPEKIYTLKKFSFITVRESLTKQMLEEKLGLDNVELYPDPAFVLESKTCTLPDYMYKKKVCGINLSNFVGKDVSFDTVFGKNLLHLINYILSDTSLDVVFIPHVFWQGQDDRIVCKALFEKFKETERIHLFNSENLNYCEIRYAVSKCQFFIGTRTHAMISAYSMCVPALALGYSVKARGIAKDLGMPTELVVDYQSIKDLDELIIAFKYMYDNEDVIRKHLEDNIPNYSAKAFEAKSVVERLYTPNITKKNR</sequence>
<dbReference type="OrthoDB" id="1814359at2"/>
<evidence type="ECO:0000313" key="3">
    <source>
        <dbReference type="Proteomes" id="UP000199701"/>
    </source>
</evidence>
<dbReference type="EMBL" id="FOJI01000018">
    <property type="protein sequence ID" value="SEW41998.1"/>
    <property type="molecule type" value="Genomic_DNA"/>
</dbReference>
<dbReference type="AlphaFoldDB" id="A0A1I0RLL8"/>
<keyword evidence="3" id="KW-1185">Reference proteome</keyword>
<proteinExistence type="predicted"/>
<reference evidence="2 3" key="1">
    <citation type="submission" date="2016-10" db="EMBL/GenBank/DDBJ databases">
        <authorList>
            <person name="de Groot N.N."/>
        </authorList>
    </citation>
    <scope>NUCLEOTIDE SEQUENCE [LARGE SCALE GENOMIC DNA]</scope>
    <source>
        <strain evidence="2 3">DSM 9179</strain>
    </source>
</reference>
<dbReference type="Proteomes" id="UP000199701">
    <property type="component" value="Unassembled WGS sequence"/>
</dbReference>
<accession>A0A1I0RLL8</accession>